<feature type="transmembrane region" description="Helical" evidence="1">
    <location>
        <begin position="254"/>
        <end position="272"/>
    </location>
</feature>
<keyword evidence="2" id="KW-0732">Signal</keyword>
<feature type="signal peptide" evidence="2">
    <location>
        <begin position="1"/>
        <end position="22"/>
    </location>
</feature>
<feature type="chain" id="PRO_5009527219" description="Gram-positive cocci surface proteins LPxTG domain-containing protein" evidence="2">
    <location>
        <begin position="23"/>
        <end position="277"/>
    </location>
</feature>
<comment type="caution">
    <text evidence="3">The sequence shown here is derived from an EMBL/GenBank/DDBJ whole genome shotgun (WGS) entry which is preliminary data.</text>
</comment>
<proteinExistence type="predicted"/>
<keyword evidence="1" id="KW-0812">Transmembrane</keyword>
<evidence type="ECO:0000256" key="1">
    <source>
        <dbReference type="SAM" id="Phobius"/>
    </source>
</evidence>
<evidence type="ECO:0000256" key="2">
    <source>
        <dbReference type="SAM" id="SignalP"/>
    </source>
</evidence>
<protein>
    <recommendedName>
        <fullName evidence="5">Gram-positive cocci surface proteins LPxTG domain-containing protein</fullName>
    </recommendedName>
</protein>
<evidence type="ECO:0008006" key="5">
    <source>
        <dbReference type="Google" id="ProtNLM"/>
    </source>
</evidence>
<keyword evidence="1" id="KW-0472">Membrane</keyword>
<name>A0A1F6VEC4_9BACT</name>
<organism evidence="3 4">
    <name type="scientific">Candidatus Nomurabacteria bacterium RIFCSPHIGHO2_01_FULL_42_15</name>
    <dbReference type="NCBI Taxonomy" id="1801742"/>
    <lineage>
        <taxon>Bacteria</taxon>
        <taxon>Candidatus Nomuraibacteriota</taxon>
    </lineage>
</organism>
<sequence length="277" mass="30608">MNKFYIFSIIFGALFMAGSALATVGGPTYISEIAISIADNAVYYKVHDGGGRGCPPIIHKIDLATLKDSEVKSCNQVENEYSYNDMQKYEQFIADIYQDLFYLGSVSLTKNNIDVKVEFLKENKLEGEDNWVISSDFRATITQDSKKIGEINFKGCAKDQPHVFEGYMIPDSDKMGILISNKGDCFEGGYLGESLSVIKGVTYYDKNIVRSFKTASATEPNTGNMVVYAGVANNGEPEAPAPEETATLDKNNNYILYIVVIALGLGLGYFFGRKRNK</sequence>
<evidence type="ECO:0000313" key="4">
    <source>
        <dbReference type="Proteomes" id="UP000178235"/>
    </source>
</evidence>
<keyword evidence="1" id="KW-1133">Transmembrane helix</keyword>
<dbReference type="AlphaFoldDB" id="A0A1F6VEC4"/>
<dbReference type="EMBL" id="MFTS01000007">
    <property type="protein sequence ID" value="OGI67980.1"/>
    <property type="molecule type" value="Genomic_DNA"/>
</dbReference>
<accession>A0A1F6VEC4</accession>
<gene>
    <name evidence="3" type="ORF">A2738_04000</name>
</gene>
<dbReference type="Proteomes" id="UP000178235">
    <property type="component" value="Unassembled WGS sequence"/>
</dbReference>
<reference evidence="3 4" key="1">
    <citation type="journal article" date="2016" name="Nat. Commun.">
        <title>Thousands of microbial genomes shed light on interconnected biogeochemical processes in an aquifer system.</title>
        <authorList>
            <person name="Anantharaman K."/>
            <person name="Brown C.T."/>
            <person name="Hug L.A."/>
            <person name="Sharon I."/>
            <person name="Castelle C.J."/>
            <person name="Probst A.J."/>
            <person name="Thomas B.C."/>
            <person name="Singh A."/>
            <person name="Wilkins M.J."/>
            <person name="Karaoz U."/>
            <person name="Brodie E.L."/>
            <person name="Williams K.H."/>
            <person name="Hubbard S.S."/>
            <person name="Banfield J.F."/>
        </authorList>
    </citation>
    <scope>NUCLEOTIDE SEQUENCE [LARGE SCALE GENOMIC DNA]</scope>
</reference>
<evidence type="ECO:0000313" key="3">
    <source>
        <dbReference type="EMBL" id="OGI67980.1"/>
    </source>
</evidence>